<evidence type="ECO:0000256" key="1">
    <source>
        <dbReference type="ARBA" id="ARBA00022491"/>
    </source>
</evidence>
<dbReference type="InterPro" id="IPR050624">
    <property type="entry name" value="HTH-type_Tx_Regulator"/>
</dbReference>
<dbReference type="Pfam" id="PF00440">
    <property type="entry name" value="TetR_N"/>
    <property type="match status" value="1"/>
</dbReference>
<evidence type="ECO:0000313" key="6">
    <source>
        <dbReference type="Proteomes" id="UP001238088"/>
    </source>
</evidence>
<comment type="caution">
    <text evidence="5">The sequence shown here is derived from an EMBL/GenBank/DDBJ whole genome shotgun (WGS) entry which is preliminary data.</text>
</comment>
<evidence type="ECO:0000259" key="4">
    <source>
        <dbReference type="PROSITE" id="PS50977"/>
    </source>
</evidence>
<dbReference type="RefSeq" id="WP_307478939.1">
    <property type="nucleotide sequence ID" value="NZ_JAUSUB010000034.1"/>
</dbReference>
<dbReference type="Proteomes" id="UP001238088">
    <property type="component" value="Unassembled WGS sequence"/>
</dbReference>
<dbReference type="InterPro" id="IPR001647">
    <property type="entry name" value="HTH_TetR"/>
</dbReference>
<accession>A0ABU0APG1</accession>
<dbReference type="InterPro" id="IPR009057">
    <property type="entry name" value="Homeodomain-like_sf"/>
</dbReference>
<dbReference type="Gene3D" id="1.10.357.10">
    <property type="entry name" value="Tetracycline Repressor, domain 2"/>
    <property type="match status" value="1"/>
</dbReference>
<evidence type="ECO:0000256" key="3">
    <source>
        <dbReference type="PROSITE-ProRule" id="PRU00335"/>
    </source>
</evidence>
<evidence type="ECO:0000256" key="2">
    <source>
        <dbReference type="ARBA" id="ARBA00023125"/>
    </source>
</evidence>
<keyword evidence="6" id="KW-1185">Reference proteome</keyword>
<feature type="DNA-binding region" description="H-T-H motif" evidence="3">
    <location>
        <begin position="29"/>
        <end position="48"/>
    </location>
</feature>
<dbReference type="EMBL" id="JAUSUB010000034">
    <property type="protein sequence ID" value="MDQ0273177.1"/>
    <property type="molecule type" value="Genomic_DNA"/>
</dbReference>
<keyword evidence="2 3" id="KW-0238">DNA-binding</keyword>
<organism evidence="5 6">
    <name type="scientific">Cytobacillus purgationiresistens</name>
    <dbReference type="NCBI Taxonomy" id="863449"/>
    <lineage>
        <taxon>Bacteria</taxon>
        <taxon>Bacillati</taxon>
        <taxon>Bacillota</taxon>
        <taxon>Bacilli</taxon>
        <taxon>Bacillales</taxon>
        <taxon>Bacillaceae</taxon>
        <taxon>Cytobacillus</taxon>
    </lineage>
</organism>
<keyword evidence="1" id="KW-0678">Repressor</keyword>
<dbReference type="SUPFAM" id="SSF46689">
    <property type="entry name" value="Homeodomain-like"/>
    <property type="match status" value="1"/>
</dbReference>
<gene>
    <name evidence="5" type="ORF">J2S17_005098</name>
</gene>
<dbReference type="PANTHER" id="PTHR43479">
    <property type="entry name" value="ACREF/ENVCD OPERON REPRESSOR-RELATED"/>
    <property type="match status" value="1"/>
</dbReference>
<dbReference type="PROSITE" id="PS50977">
    <property type="entry name" value="HTH_TETR_2"/>
    <property type="match status" value="1"/>
</dbReference>
<dbReference type="PRINTS" id="PR00455">
    <property type="entry name" value="HTHTETR"/>
</dbReference>
<sequence>MNKRSEATKQTILIAAGNLFSQKGYDAVTMREIAKEAGCSHTTIYLYFQDKVTLLHQLSMPVLQNFYQKLQDISHQQNPPLEKLTEMSREYIYFGLHNKNMYSIFINARSTRVDEEKPELEINKLRNEIFSLLMNAIQECLNIQETARLLAYTRIYYYSLNGVLTTYSYMHESVETIMERLTPTFDLMVETLIAGFTAKINEAGREDESN</sequence>
<protein>
    <submittedName>
        <fullName evidence="5">AcrR family transcriptional regulator</fullName>
    </submittedName>
</protein>
<dbReference type="PANTHER" id="PTHR43479:SF11">
    <property type="entry name" value="ACREF_ENVCD OPERON REPRESSOR-RELATED"/>
    <property type="match status" value="1"/>
</dbReference>
<name>A0ABU0APG1_9BACI</name>
<evidence type="ECO:0000313" key="5">
    <source>
        <dbReference type="EMBL" id="MDQ0273177.1"/>
    </source>
</evidence>
<reference evidence="5 6" key="1">
    <citation type="submission" date="2023-07" db="EMBL/GenBank/DDBJ databases">
        <title>Genomic Encyclopedia of Type Strains, Phase IV (KMG-IV): sequencing the most valuable type-strain genomes for metagenomic binning, comparative biology and taxonomic classification.</title>
        <authorList>
            <person name="Goeker M."/>
        </authorList>
    </citation>
    <scope>NUCLEOTIDE SEQUENCE [LARGE SCALE GENOMIC DNA]</scope>
    <source>
        <strain evidence="5 6">DSM 23494</strain>
    </source>
</reference>
<proteinExistence type="predicted"/>
<feature type="domain" description="HTH tetR-type" evidence="4">
    <location>
        <begin position="6"/>
        <end position="66"/>
    </location>
</feature>